<feature type="region of interest" description="Disordered" evidence="2">
    <location>
        <begin position="408"/>
        <end position="444"/>
    </location>
</feature>
<protein>
    <recommendedName>
        <fullName evidence="5">IST1-like protein</fullName>
    </recommendedName>
</protein>
<organism evidence="3 4">
    <name type="scientific">Aquilegia coerulea</name>
    <name type="common">Rocky mountain columbine</name>
    <dbReference type="NCBI Taxonomy" id="218851"/>
    <lineage>
        <taxon>Eukaryota</taxon>
        <taxon>Viridiplantae</taxon>
        <taxon>Streptophyta</taxon>
        <taxon>Embryophyta</taxon>
        <taxon>Tracheophyta</taxon>
        <taxon>Spermatophyta</taxon>
        <taxon>Magnoliopsida</taxon>
        <taxon>Ranunculales</taxon>
        <taxon>Ranunculaceae</taxon>
        <taxon>Thalictroideae</taxon>
        <taxon>Aquilegia</taxon>
    </lineage>
</organism>
<evidence type="ECO:0000313" key="3">
    <source>
        <dbReference type="EMBL" id="PIA30666.1"/>
    </source>
</evidence>
<evidence type="ECO:0000313" key="4">
    <source>
        <dbReference type="Proteomes" id="UP000230069"/>
    </source>
</evidence>
<dbReference type="STRING" id="218851.A0A2G5CHA9"/>
<sequence length="731" mass="83481">MLCVIEFVELWTVLLICLCFVMVCSKKLIRRVQCRLKLLKNKRDSIVRQLRKDVVQLIKNGHEECAFTRIEQLYKDQSVKAVYDLLDNFCDFIIINLSYIRRHRDCPNDINEAVSSLLYASARCGDLPELIKLRKLFGERYGQKFAMTAVELHHGNLVNRQIIENLSVKSIPDDFKIVQMKEIARDNDLQLHYHEFDDGFNQQKHQQSVLSKGNYVVEWIERDSDRDIQFTYDGIDGSKFEASYANELQEIVKSTSEWKTMAESHPQSYTGFDTKSNTIGASPAAESASELVQASSSNLIHKSAVNIKDYDEMDPLHEAETVTYTPGQNDRGAPQQPKVEKVTGTASESPTHFSDRSIVYLDDVEELHPTMSENVKDKDQRLFMFKSNIHSVRKNRAATTTGFSGIYQDHRESCEPSDGKSSSRGASKRRKSFRKRLKQRYAPEESMSMKDVECALYYGEPGYSSLDDDLFSMRSYPQRKHQRKMSDAESLGSPFTNDRKKLSSPRIPYFYAWKLPEDIRCKEMGKQNISPKGISNPRICGTGNFSHGETVDCSLDRPCYLVISDKKDDRKILYPARRENKTLKKVPCSSLRQENYQDIQSGSSSSDEAFIADVNSNSKGFRCPTDKAIRKDMEDAEVIDCQPSCASSRDSYSRVSSPWTHARPPYLRALTMPPERPTETPTCKIIRSASCLPKQQSHANIGSPSYVHPKLPDYDDLTAKFKALREERVIS</sequence>
<dbReference type="EMBL" id="KZ305071">
    <property type="protein sequence ID" value="PIA30666.1"/>
    <property type="molecule type" value="Genomic_DNA"/>
</dbReference>
<evidence type="ECO:0000256" key="2">
    <source>
        <dbReference type="SAM" id="MobiDB-lite"/>
    </source>
</evidence>
<dbReference type="PANTHER" id="PTHR12161">
    <property type="entry name" value="IST1 FAMILY MEMBER"/>
    <property type="match status" value="1"/>
</dbReference>
<comment type="similarity">
    <text evidence="1">Belongs to the IST1 family.</text>
</comment>
<reference evidence="3 4" key="1">
    <citation type="submission" date="2017-09" db="EMBL/GenBank/DDBJ databases">
        <title>WGS assembly of Aquilegia coerulea Goldsmith.</title>
        <authorList>
            <person name="Hodges S."/>
            <person name="Kramer E."/>
            <person name="Nordborg M."/>
            <person name="Tomkins J."/>
            <person name="Borevitz J."/>
            <person name="Derieg N."/>
            <person name="Yan J."/>
            <person name="Mihaltcheva S."/>
            <person name="Hayes R.D."/>
            <person name="Rokhsar D."/>
        </authorList>
    </citation>
    <scope>NUCLEOTIDE SEQUENCE [LARGE SCALE GENOMIC DNA]</scope>
    <source>
        <strain evidence="4">cv. Goldsmith</strain>
    </source>
</reference>
<dbReference type="AlphaFoldDB" id="A0A2G5CHA9"/>
<dbReference type="GO" id="GO:0015031">
    <property type="term" value="P:protein transport"/>
    <property type="evidence" value="ECO:0007669"/>
    <property type="project" value="InterPro"/>
</dbReference>
<dbReference type="Proteomes" id="UP000230069">
    <property type="component" value="Unassembled WGS sequence"/>
</dbReference>
<evidence type="ECO:0008006" key="5">
    <source>
        <dbReference type="Google" id="ProtNLM"/>
    </source>
</evidence>
<accession>A0A2G5CHA9</accession>
<dbReference type="Pfam" id="PF03398">
    <property type="entry name" value="Ist1"/>
    <property type="match status" value="1"/>
</dbReference>
<gene>
    <name evidence="3" type="ORF">AQUCO_05400043v1</name>
</gene>
<evidence type="ECO:0000256" key="1">
    <source>
        <dbReference type="ARBA" id="ARBA00005536"/>
    </source>
</evidence>
<name>A0A2G5CHA9_AQUCA</name>
<feature type="compositionally biased region" description="Basic residues" evidence="2">
    <location>
        <begin position="426"/>
        <end position="439"/>
    </location>
</feature>
<dbReference type="OrthoDB" id="29853at2759"/>
<dbReference type="InterPro" id="IPR005061">
    <property type="entry name" value="Ist1"/>
</dbReference>
<keyword evidence="4" id="KW-1185">Reference proteome</keyword>
<feature type="compositionally biased region" description="Basic and acidic residues" evidence="2">
    <location>
        <begin position="408"/>
        <end position="418"/>
    </location>
</feature>
<dbReference type="InterPro" id="IPR042277">
    <property type="entry name" value="IST1-like"/>
</dbReference>
<dbReference type="InParanoid" id="A0A2G5CHA9"/>
<dbReference type="FunFam" id="1.20.1260.60:FF:000002">
    <property type="entry name" value="Vacuolar protein sorting-associated protein IST1"/>
    <property type="match status" value="1"/>
</dbReference>
<dbReference type="Gene3D" id="1.20.1260.60">
    <property type="entry name" value="Vacuolar protein sorting-associated protein Ist1"/>
    <property type="match status" value="1"/>
</dbReference>
<proteinExistence type="inferred from homology"/>
<dbReference type="PANTHER" id="PTHR12161:SF44">
    <property type="entry name" value="REGULATOR OF VPS4 ACTIVITY IN THE MVB PATHWAY PROTEIN"/>
    <property type="match status" value="1"/>
</dbReference>